<feature type="transmembrane region" description="Helical" evidence="1">
    <location>
        <begin position="131"/>
        <end position="155"/>
    </location>
</feature>
<dbReference type="RefSeq" id="WP_128833080.1">
    <property type="nucleotide sequence ID" value="NZ_AP014612.1"/>
</dbReference>
<name>A0A1L7LIL3_9STRE</name>
<keyword evidence="1" id="KW-1133">Transmembrane helix</keyword>
<organism evidence="2 3">
    <name type="scientific">Streptococcus troglodytae</name>
    <dbReference type="NCBI Taxonomy" id="1111760"/>
    <lineage>
        <taxon>Bacteria</taxon>
        <taxon>Bacillati</taxon>
        <taxon>Bacillota</taxon>
        <taxon>Bacilli</taxon>
        <taxon>Lactobacillales</taxon>
        <taxon>Streptococcaceae</taxon>
        <taxon>Streptococcus</taxon>
    </lineage>
</organism>
<evidence type="ECO:0000256" key="1">
    <source>
        <dbReference type="SAM" id="Phobius"/>
    </source>
</evidence>
<evidence type="ECO:0000313" key="3">
    <source>
        <dbReference type="Proteomes" id="UP000217758"/>
    </source>
</evidence>
<feature type="transmembrane region" description="Helical" evidence="1">
    <location>
        <begin position="99"/>
        <end position="119"/>
    </location>
</feature>
<dbReference type="NCBIfam" id="NF038065">
    <property type="entry name" value="Pr6Pr"/>
    <property type="match status" value="1"/>
</dbReference>
<evidence type="ECO:0008006" key="4">
    <source>
        <dbReference type="Google" id="ProtNLM"/>
    </source>
</evidence>
<dbReference type="InterPro" id="IPR049713">
    <property type="entry name" value="Pr6Pr-like"/>
</dbReference>
<dbReference type="KEGG" id="strg:SRT_07180"/>
<sequence>MSKTQAFRSLIALLGLIGVSIQIKQSGWGMLLYYTTLSNVIVFSFLTYLVINEKRQGSINSNPKLLRLKGGVTMTIMITFMVYHFLLAPKVRAYDYYTIRNFLVHYIVPLSTIFDTLICDRRKIYHWFDPIIWTCLPLLYFGFALINGLLLKWPIPGTADSPFPYFFINMNKYGAQQVLINALVIALLYLLFGYILLGIKQMIGQKRQLTDNSSLNMS</sequence>
<evidence type="ECO:0000313" key="2">
    <source>
        <dbReference type="EMBL" id="BAQ23979.1"/>
    </source>
</evidence>
<feature type="transmembrane region" description="Helical" evidence="1">
    <location>
        <begin position="71"/>
        <end position="87"/>
    </location>
</feature>
<protein>
    <recommendedName>
        <fullName evidence="4">Pr6Pr family membrane protein</fullName>
    </recommendedName>
</protein>
<reference evidence="2 3" key="1">
    <citation type="journal article" date="2016" name="Microbiol. Immunol.">
        <title>Complete genome sequence of Streptococcus troglodytae TKU31 isolated from the oral cavity of a chimpanzee (Pan troglodytes).</title>
        <authorList>
            <person name="Okamoto M."/>
            <person name="Naito M."/>
            <person name="Miyanohara M."/>
            <person name="Imai S."/>
            <person name="Nomura Y."/>
            <person name="Saito W."/>
            <person name="Momoi Y."/>
            <person name="Takada K."/>
            <person name="Miyabe-Nishiwaki T."/>
            <person name="Tomonaga M."/>
            <person name="Hanada N."/>
        </authorList>
    </citation>
    <scope>NUCLEOTIDE SEQUENCE [LARGE SCALE GENOMIC DNA]</scope>
    <source>
        <strain evidence="3">TKU 31</strain>
    </source>
</reference>
<gene>
    <name evidence="2" type="ORF">SRT_07180</name>
</gene>
<keyword evidence="3" id="KW-1185">Reference proteome</keyword>
<dbReference type="EMBL" id="AP014612">
    <property type="protein sequence ID" value="BAQ23979.1"/>
    <property type="molecule type" value="Genomic_DNA"/>
</dbReference>
<proteinExistence type="predicted"/>
<accession>A0A1L7LIL3</accession>
<dbReference type="Proteomes" id="UP000217758">
    <property type="component" value="Chromosome"/>
</dbReference>
<keyword evidence="1" id="KW-0812">Transmembrane</keyword>
<feature type="transmembrane region" description="Helical" evidence="1">
    <location>
        <begin position="31"/>
        <end position="51"/>
    </location>
</feature>
<dbReference type="AlphaFoldDB" id="A0A1L7LIL3"/>
<feature type="transmembrane region" description="Helical" evidence="1">
    <location>
        <begin position="175"/>
        <end position="197"/>
    </location>
</feature>
<keyword evidence="1" id="KW-0472">Membrane</keyword>